<gene>
    <name evidence="1" type="ORF">KDA27_25550</name>
</gene>
<dbReference type="Proteomes" id="UP000739538">
    <property type="component" value="Unassembled WGS sequence"/>
</dbReference>
<dbReference type="EMBL" id="JAGQHS010000280">
    <property type="protein sequence ID" value="MCA9759185.1"/>
    <property type="molecule type" value="Genomic_DNA"/>
</dbReference>
<organism evidence="1 2">
    <name type="scientific">Eiseniibacteriota bacterium</name>
    <dbReference type="NCBI Taxonomy" id="2212470"/>
    <lineage>
        <taxon>Bacteria</taxon>
        <taxon>Candidatus Eiseniibacteriota</taxon>
    </lineage>
</organism>
<reference evidence="1" key="2">
    <citation type="journal article" date="2021" name="Microbiome">
        <title>Successional dynamics and alternative stable states in a saline activated sludge microbial community over 9 years.</title>
        <authorList>
            <person name="Wang Y."/>
            <person name="Ye J."/>
            <person name="Ju F."/>
            <person name="Liu L."/>
            <person name="Boyd J.A."/>
            <person name="Deng Y."/>
            <person name="Parks D.H."/>
            <person name="Jiang X."/>
            <person name="Yin X."/>
            <person name="Woodcroft B.J."/>
            <person name="Tyson G.W."/>
            <person name="Hugenholtz P."/>
            <person name="Polz M.F."/>
            <person name="Zhang T."/>
        </authorList>
    </citation>
    <scope>NUCLEOTIDE SEQUENCE</scope>
    <source>
        <strain evidence="1">HKST-UBA02</strain>
    </source>
</reference>
<sequence>MAWGLVICMGIASHSANAESYPKTAQICTQVGTYSDAQRDSLSWYDLVAFTEGPNVVDDLRGRNPEIDLLFAWMPQLIYDHEEDETFWYPDTSWSLVRLAEFYALQNDWYLYNTDGSRPRLYNSWISNWTPDCPPGTYGDSNGLTYAEWLVQKAIPRIIHGEARWEEWGPNSSAYQGFFFEVMGDCMNVFPDADPDRDGIPEGIYSSCCSGGSEDPLAVMMREVNGAFGNGLRETLGPDIAVIINGVNNCVRPDWNWINGIKLESWNQSPNPSWLDWWSFFYSLTNYSGDVSWETGYTWAEENLGRSGNDSAEGWDMTMLQVVMKDTWTDSFTQKRRAYGMGTAMLGDGYYTQTVDQQRIHYTSELDWDFGDAVEDYFVEIYEGVTPYDSLYVRRFEKGMVEV</sequence>
<reference evidence="1" key="1">
    <citation type="submission" date="2020-04" db="EMBL/GenBank/DDBJ databases">
        <authorList>
            <person name="Zhang T."/>
        </authorList>
    </citation>
    <scope>NUCLEOTIDE SEQUENCE</scope>
    <source>
        <strain evidence="1">HKST-UBA02</strain>
    </source>
</reference>
<feature type="non-terminal residue" evidence="1">
    <location>
        <position position="403"/>
    </location>
</feature>
<proteinExistence type="predicted"/>
<evidence type="ECO:0000313" key="2">
    <source>
        <dbReference type="Proteomes" id="UP000739538"/>
    </source>
</evidence>
<comment type="caution">
    <text evidence="1">The sequence shown here is derived from an EMBL/GenBank/DDBJ whole genome shotgun (WGS) entry which is preliminary data.</text>
</comment>
<name>A0A956SFX8_UNCEI</name>
<accession>A0A956SFX8</accession>
<dbReference type="AlphaFoldDB" id="A0A956SFX8"/>
<protein>
    <submittedName>
        <fullName evidence="1">Uncharacterized protein</fullName>
    </submittedName>
</protein>
<evidence type="ECO:0000313" key="1">
    <source>
        <dbReference type="EMBL" id="MCA9759185.1"/>
    </source>
</evidence>